<dbReference type="Pfam" id="PF13516">
    <property type="entry name" value="LRR_6"/>
    <property type="match status" value="1"/>
</dbReference>
<dbReference type="SMART" id="SM01046">
    <property type="entry name" value="c-SKI_SMAD_bind"/>
    <property type="match status" value="1"/>
</dbReference>
<feature type="coiled-coil region" evidence="2">
    <location>
        <begin position="313"/>
        <end position="347"/>
    </location>
</feature>
<dbReference type="InterPro" id="IPR037000">
    <property type="entry name" value="Ski_DNA-bd_sf"/>
</dbReference>
<dbReference type="InterPro" id="IPR032675">
    <property type="entry name" value="LRR_dom_sf"/>
</dbReference>
<keyword evidence="2" id="KW-0175">Coiled coil</keyword>
<keyword evidence="6" id="KW-1185">Reference proteome</keyword>
<dbReference type="Pfam" id="PF03372">
    <property type="entry name" value="Exo_endo_phos"/>
    <property type="match status" value="1"/>
</dbReference>
<dbReference type="InterPro" id="IPR010919">
    <property type="entry name" value="SAND-like_dom_sf"/>
</dbReference>
<comment type="similarity">
    <text evidence="1">Belongs to the SKI family.</text>
</comment>
<evidence type="ECO:0000256" key="3">
    <source>
        <dbReference type="SAM" id="MobiDB-lite"/>
    </source>
</evidence>
<feature type="region of interest" description="Disordered" evidence="3">
    <location>
        <begin position="1003"/>
        <end position="1051"/>
    </location>
</feature>
<dbReference type="InterPro" id="IPR036691">
    <property type="entry name" value="Endo/exonu/phosph_ase_sf"/>
</dbReference>
<dbReference type="Gene3D" id="3.80.10.10">
    <property type="entry name" value="Ribonuclease Inhibitor"/>
    <property type="match status" value="3"/>
</dbReference>
<feature type="compositionally biased region" description="Basic and acidic residues" evidence="3">
    <location>
        <begin position="1142"/>
        <end position="1170"/>
    </location>
</feature>
<dbReference type="InterPro" id="IPR042419">
    <property type="entry name" value="LRC31"/>
</dbReference>
<dbReference type="SUPFAM" id="SSF46955">
    <property type="entry name" value="Putative DNA-binding domain"/>
    <property type="match status" value="1"/>
</dbReference>
<name>A0AAE0URM4_9TELE</name>
<feature type="compositionally biased region" description="Basic and acidic residues" evidence="3">
    <location>
        <begin position="814"/>
        <end position="823"/>
    </location>
</feature>
<feature type="region of interest" description="Disordered" evidence="3">
    <location>
        <begin position="1097"/>
        <end position="1174"/>
    </location>
</feature>
<dbReference type="FunFam" id="3.10.260.20:FF:000002">
    <property type="entry name" value="SKI-like oncogene a"/>
    <property type="match status" value="1"/>
</dbReference>
<dbReference type="InterPro" id="IPR009061">
    <property type="entry name" value="DNA-bd_dom_put_sf"/>
</dbReference>
<dbReference type="PANTHER" id="PTHR24109:SF3">
    <property type="entry name" value="LEUCINE-RICH REPEAT-CONTAINING PROTEIN 31"/>
    <property type="match status" value="1"/>
</dbReference>
<dbReference type="SMART" id="SM00368">
    <property type="entry name" value="LRR_RI"/>
    <property type="match status" value="8"/>
</dbReference>
<evidence type="ECO:0000313" key="5">
    <source>
        <dbReference type="EMBL" id="KAK3515081.1"/>
    </source>
</evidence>
<accession>A0AAE0URM4</accession>
<dbReference type="EMBL" id="JAUCMX010000020">
    <property type="protein sequence ID" value="KAK3515081.1"/>
    <property type="molecule type" value="Genomic_DNA"/>
</dbReference>
<dbReference type="SUPFAM" id="SSF52047">
    <property type="entry name" value="RNI-like"/>
    <property type="match status" value="2"/>
</dbReference>
<dbReference type="InterPro" id="IPR003380">
    <property type="entry name" value="SKI/SNO/DAC"/>
</dbReference>
<dbReference type="InterPro" id="IPR014890">
    <property type="entry name" value="c-SKI_SMAD4-bd_dom"/>
</dbReference>
<dbReference type="Pfam" id="PF08782">
    <property type="entry name" value="c-SKI_SMAD_bind"/>
    <property type="match status" value="1"/>
</dbReference>
<dbReference type="GO" id="GO:0005634">
    <property type="term" value="C:nucleus"/>
    <property type="evidence" value="ECO:0007669"/>
    <property type="project" value="UniProtKB-ARBA"/>
</dbReference>
<feature type="region of interest" description="Disordered" evidence="3">
    <location>
        <begin position="814"/>
        <end position="860"/>
    </location>
</feature>
<dbReference type="Gene3D" id="3.10.260.20">
    <property type="entry name" value="Ski"/>
    <property type="match status" value="1"/>
</dbReference>
<dbReference type="Proteomes" id="UP001274896">
    <property type="component" value="Unassembled WGS sequence"/>
</dbReference>
<dbReference type="GO" id="GO:0046332">
    <property type="term" value="F:SMAD binding"/>
    <property type="evidence" value="ECO:0007669"/>
    <property type="project" value="InterPro"/>
</dbReference>
<evidence type="ECO:0000313" key="6">
    <source>
        <dbReference type="Proteomes" id="UP001274896"/>
    </source>
</evidence>
<dbReference type="FunFam" id="3.10.390.10:FF:000002">
    <property type="entry name" value="Putative ski oncogene"/>
    <property type="match status" value="1"/>
</dbReference>
<dbReference type="CDD" id="cd21084">
    <property type="entry name" value="DHD_Sno"/>
    <property type="match status" value="1"/>
</dbReference>
<proteinExistence type="inferred from homology"/>
<sequence length="1663" mass="187036">MERRKVDILCVQETRWKGSKARSIGAGFKLFYYGVDSKRNGVGVVLKEEFVRNVLEVKRVSDRVMSLKLEIEGVMLNVVSGYAPQVGCELEEKERFWSELDEVMESIPTGERVVIGADFNGHVGEGNTGDEEVMGKFGVKERNFEGQMVVDFAKRMDMAVVNTYFQKREEHRVTYKSGGRRTQVDYILCRRGNLKEISDCKVVVGESVARQHRMVVCRMTLMVCKKKRSKIEIEQKTKWWKLKKEECCEEFRQKLRQALGGQVVLSDDWETTVEVIRETGRKVLGVSSGRRKEDKETWWWNEEVQDSVQRKRLAKKKWDMDRTEENRQEYKESQRRVKREVSKAKQKAYDELYTSPGKMAMVQNNRSHPEKDQALLRVPVKRLMRERQIEAAPIKKRVTAALNLSCKKASELSLSSSRTPVIKTEHVEKDSEFFNYQQVSKGPDGRDGALDLSPALRHTLAQFTLSSQCSLGGPAAFSGQYSQEKVAPSHSQASVAVGPLLVPPDSSTELVLCTLEGESISCFSVGGELRLCLPQVLNTVLRDFSLQQINSVCDQLYVYCSRCNASQLHVLKVLGVLPAGAPSCGLITLTDAQRLCNTLLHPGDNVPAGPHKDHRLAEEEEREAEEAGGFWVEHQCLGKCQGLFVPRLYATPGAPCIRCSQCRRLFCPERFVMHSHRQPDKRTCHWGFDSAKWACYLQLGRRYQGTADEGKLEQILETMKLKFSGIRLDTKTSRLETAQVEEGLNLCSGKEKVCENGSEGKVAAGAAFPAYVFDPCVLTNLKEDPRHLDLMWQSWYLYMHDKLTVSGAALDSARAADKDDDTPRAGTLKPAEEGGKKTSRPVSQSQRSDPDERPRVSIETPACEKALEENKDSMVVEVLQMYNAQQEKLQSTLRKQQQLEKELQALRKADADELGEVQTQLQTEHAQKKEVEQEEQKRLQCSVEQQQSCRCREQQENRYAAQLLELRQRLDRAEEDREELQEELRREREAREKLERIISELRQQMKESVPPSALDSPLSNSSGDVLMSPAPDKYLNKEAVRRERGAERTSFRSRIHAVTRHDNQKESWIPGRERLKDWADDVVPTSDERGLSQIMDSAEQQKGREASHRRSPLDLIMNPFRRKTSFTERKKASVSRLFRPSESSDRKSEGIPEVRETESSEEKDRVKPESGDDAEISSVVGWGRVTQFVQKLGKTPDSQSLGLSHCDLTATDVVELGTLLPFLTQLEVLDLSWNDLLGSSLKALTVHMRHVGKLKVLKLSGCRLAAEDLRALGETLDSVPLLEILDLSWNAGIGGGTLHLLTEQLHFTGSLRELHLLDCQLSEMDSVALAEALLLLPCLEVLDLSNNKLLVRALENISSSLSSTPQLKTLKMSRCGLNQESLSILGEKMKFLVGLEHLDVSCNKECGGGFGTMGSSLSFLTHLRCLDLHMCCLTEEDVQTLVQVIPALSELSELDLSCNKSIGTVLRDLFPVLPLYKLKTLHLSGCGLSPEACQALAAVMPSLSQLQSLSVSWNKSVGGSLQQFVERLQVDCKLEELKLSSCDLNTDDLLHLQSACKHGALSNLKLLDVSYNGRVGDAGWVSLFREAGALKHLQELDISLRPDACASASAWFPAMMDALPQMSSLQCVSIRRWTLSSEERHKLEKKRNIVLESDDVNMQNVAG</sequence>
<dbReference type="SUPFAM" id="SSF56219">
    <property type="entry name" value="DNase I-like"/>
    <property type="match status" value="1"/>
</dbReference>
<feature type="compositionally biased region" description="Basic and acidic residues" evidence="3">
    <location>
        <begin position="1034"/>
        <end position="1050"/>
    </location>
</feature>
<comment type="caution">
    <text evidence="5">The sequence shown here is derived from an EMBL/GenBank/DDBJ whole genome shotgun (WGS) entry which is preliminary data.</text>
</comment>
<feature type="compositionally biased region" description="Basic and acidic residues" evidence="3">
    <location>
        <begin position="1099"/>
        <end position="1112"/>
    </location>
</feature>
<evidence type="ECO:0000259" key="4">
    <source>
        <dbReference type="SMART" id="SM01046"/>
    </source>
</evidence>
<organism evidence="5 6">
    <name type="scientific">Hemibagrus guttatus</name>
    <dbReference type="NCBI Taxonomy" id="175788"/>
    <lineage>
        <taxon>Eukaryota</taxon>
        <taxon>Metazoa</taxon>
        <taxon>Chordata</taxon>
        <taxon>Craniata</taxon>
        <taxon>Vertebrata</taxon>
        <taxon>Euteleostomi</taxon>
        <taxon>Actinopterygii</taxon>
        <taxon>Neopterygii</taxon>
        <taxon>Teleostei</taxon>
        <taxon>Ostariophysi</taxon>
        <taxon>Siluriformes</taxon>
        <taxon>Bagridae</taxon>
        <taxon>Hemibagrus</taxon>
    </lineage>
</organism>
<dbReference type="Gene3D" id="3.10.390.10">
    <property type="entry name" value="SAND domain-like"/>
    <property type="match status" value="1"/>
</dbReference>
<dbReference type="CDD" id="cd09076">
    <property type="entry name" value="L1-EN"/>
    <property type="match status" value="1"/>
</dbReference>
<dbReference type="InterPro" id="IPR001611">
    <property type="entry name" value="Leu-rich_rpt"/>
</dbReference>
<gene>
    <name evidence="5" type="ORF">QTP70_006314</name>
</gene>
<dbReference type="GO" id="GO:0003824">
    <property type="term" value="F:catalytic activity"/>
    <property type="evidence" value="ECO:0007669"/>
    <property type="project" value="InterPro"/>
</dbReference>
<dbReference type="PANTHER" id="PTHR24109">
    <property type="entry name" value="LEUCINE-RICH REPEAT-CONTAINING PROTEIN 31"/>
    <property type="match status" value="1"/>
</dbReference>
<reference evidence="5" key="1">
    <citation type="submission" date="2023-06" db="EMBL/GenBank/DDBJ databases">
        <title>Male Hemibagrus guttatus genome.</title>
        <authorList>
            <person name="Bian C."/>
        </authorList>
    </citation>
    <scope>NUCLEOTIDE SEQUENCE</scope>
    <source>
        <strain evidence="5">Male_cb2023</strain>
        <tissue evidence="5">Muscle</tissue>
    </source>
</reference>
<protein>
    <recommendedName>
        <fullName evidence="4">c-SKI SMAD4-binding domain-containing protein</fullName>
    </recommendedName>
</protein>
<dbReference type="Pfam" id="PF02437">
    <property type="entry name" value="Ski_Sno_DHD"/>
    <property type="match status" value="1"/>
</dbReference>
<feature type="domain" description="c-SKI SMAD4-binding" evidence="4">
    <location>
        <begin position="629"/>
        <end position="724"/>
    </location>
</feature>
<evidence type="ECO:0000256" key="1">
    <source>
        <dbReference type="ARBA" id="ARBA00009513"/>
    </source>
</evidence>
<evidence type="ECO:0000256" key="2">
    <source>
        <dbReference type="SAM" id="Coils"/>
    </source>
</evidence>
<dbReference type="SUPFAM" id="SSF63763">
    <property type="entry name" value="SAND domain-like"/>
    <property type="match status" value="1"/>
</dbReference>
<dbReference type="InterPro" id="IPR005135">
    <property type="entry name" value="Endo/exonuclease/phosphatase"/>
</dbReference>
<dbReference type="Gene3D" id="3.60.10.10">
    <property type="entry name" value="Endonuclease/exonuclease/phosphatase"/>
    <property type="match status" value="1"/>
</dbReference>